<dbReference type="SUPFAM" id="SSF53850">
    <property type="entry name" value="Periplasmic binding protein-like II"/>
    <property type="match status" value="1"/>
</dbReference>
<dbReference type="NCBIfam" id="TIGR02122">
    <property type="entry name" value="TRAP_TAXI"/>
    <property type="match status" value="1"/>
</dbReference>
<name>A0ABV7L922_9PROT</name>
<keyword evidence="1" id="KW-0732">Signal</keyword>
<keyword evidence="3" id="KW-1185">Reference proteome</keyword>
<dbReference type="Pfam" id="PF16868">
    <property type="entry name" value="NMT1_3"/>
    <property type="match status" value="1"/>
</dbReference>
<evidence type="ECO:0000256" key="1">
    <source>
        <dbReference type="SAM" id="SignalP"/>
    </source>
</evidence>
<dbReference type="PANTHER" id="PTHR42941">
    <property type="entry name" value="SLL1037 PROTEIN"/>
    <property type="match status" value="1"/>
</dbReference>
<protein>
    <submittedName>
        <fullName evidence="2">TAXI family TRAP transporter solute-binding subunit</fullName>
    </submittedName>
</protein>
<feature type="signal peptide" evidence="1">
    <location>
        <begin position="1"/>
        <end position="30"/>
    </location>
</feature>
<dbReference type="RefSeq" id="WP_379906595.1">
    <property type="nucleotide sequence ID" value="NZ_JBHRTR010000054.1"/>
</dbReference>
<feature type="chain" id="PRO_5045573200" evidence="1">
    <location>
        <begin position="31"/>
        <end position="348"/>
    </location>
</feature>
<dbReference type="EMBL" id="JBHRTR010000054">
    <property type="protein sequence ID" value="MFC3231130.1"/>
    <property type="molecule type" value="Genomic_DNA"/>
</dbReference>
<comment type="caution">
    <text evidence="2">The sequence shown here is derived from an EMBL/GenBank/DDBJ whole genome shotgun (WGS) entry which is preliminary data.</text>
</comment>
<gene>
    <name evidence="2" type="ORF">ACFOGJ_28035</name>
</gene>
<dbReference type="InterPro" id="IPR011852">
    <property type="entry name" value="TRAP_TAXI"/>
</dbReference>
<proteinExistence type="predicted"/>
<sequence>MRYVPRLRSTAAAPVAVMLAVALFAGLSQAASAKEFLRMATLGPGTTPYMLSTMFATEVNRRMDGKEIQVNATGKGTQHAIEAAKGDLDIFVTAAIVQRLMSSGSAMYAKVDGAPEMAKKLRLMFMFPAGMYHFAVYEDSGIKTMKDLKGKKVFVGPKGSAINNVVKAIIKATTGYEAGTDYDAVEVSFDAGGAAFQDRRVDVYANVTNPPSPVLSQVALSNEIRLLDLGDISGNEEMKKLYANRPGRYIDSIPAGIYGKNQVNEQDVPTLGAYMGIATREGLSDEDVYRMLQIFWDAVEASKSQAPWLAEITMDKAFASANMPLHPGAVRFYREKGLEIPAALLPAQ</sequence>
<organism evidence="2 3">
    <name type="scientific">Marinibaculum pumilum</name>
    <dbReference type="NCBI Taxonomy" id="1766165"/>
    <lineage>
        <taxon>Bacteria</taxon>
        <taxon>Pseudomonadati</taxon>
        <taxon>Pseudomonadota</taxon>
        <taxon>Alphaproteobacteria</taxon>
        <taxon>Rhodospirillales</taxon>
        <taxon>Rhodospirillaceae</taxon>
        <taxon>Marinibaculum</taxon>
    </lineage>
</organism>
<evidence type="ECO:0000313" key="3">
    <source>
        <dbReference type="Proteomes" id="UP001595528"/>
    </source>
</evidence>
<evidence type="ECO:0000313" key="2">
    <source>
        <dbReference type="EMBL" id="MFC3231130.1"/>
    </source>
</evidence>
<accession>A0ABV7L922</accession>
<dbReference type="PANTHER" id="PTHR42941:SF1">
    <property type="entry name" value="SLL1037 PROTEIN"/>
    <property type="match status" value="1"/>
</dbReference>
<dbReference type="Proteomes" id="UP001595528">
    <property type="component" value="Unassembled WGS sequence"/>
</dbReference>
<reference evidence="3" key="1">
    <citation type="journal article" date="2019" name="Int. J. Syst. Evol. Microbiol.">
        <title>The Global Catalogue of Microorganisms (GCM) 10K type strain sequencing project: providing services to taxonomists for standard genome sequencing and annotation.</title>
        <authorList>
            <consortium name="The Broad Institute Genomics Platform"/>
            <consortium name="The Broad Institute Genome Sequencing Center for Infectious Disease"/>
            <person name="Wu L."/>
            <person name="Ma J."/>
        </authorList>
    </citation>
    <scope>NUCLEOTIDE SEQUENCE [LARGE SCALE GENOMIC DNA]</scope>
    <source>
        <strain evidence="3">KCTC 42964</strain>
    </source>
</reference>
<dbReference type="Gene3D" id="3.40.190.10">
    <property type="entry name" value="Periplasmic binding protein-like II"/>
    <property type="match status" value="2"/>
</dbReference>